<name>A0A6G5A4N1_RHIMP</name>
<comment type="function">
    <text evidence="6">Salivary chemokine-binding protein which binds to host chemokines.</text>
</comment>
<accession>A0A6G5A4N1</accession>
<feature type="signal peptide" evidence="7">
    <location>
        <begin position="1"/>
        <end position="20"/>
    </location>
</feature>
<keyword evidence="4 6" id="KW-1015">Disulfide bond</keyword>
<evidence type="ECO:0000256" key="4">
    <source>
        <dbReference type="ARBA" id="ARBA00023157"/>
    </source>
</evidence>
<keyword evidence="5 6" id="KW-0325">Glycoprotein</keyword>
<protein>
    <recommendedName>
        <fullName evidence="6">Evasin</fullName>
    </recommendedName>
</protein>
<evidence type="ECO:0000256" key="6">
    <source>
        <dbReference type="RuleBase" id="RU369006"/>
    </source>
</evidence>
<sequence length="130" mass="14602">MMSRRAVLVIIVSACYLGHGEEQDVKRGHAICQYLHLYTPAGNKQVGCTWHCVGTEERKVTMHSDRLTPECLTVSPAGFDGMKCGVNYKCKLGLCDEHHKCISSNIFIDCWKLAQLPDGFSHVKPYTCRK</sequence>
<evidence type="ECO:0000313" key="8">
    <source>
        <dbReference type="EMBL" id="NIE45924.1"/>
    </source>
</evidence>
<organism evidence="8">
    <name type="scientific">Rhipicephalus microplus</name>
    <name type="common">Cattle tick</name>
    <name type="synonym">Boophilus microplus</name>
    <dbReference type="NCBI Taxonomy" id="6941"/>
    <lineage>
        <taxon>Eukaryota</taxon>
        <taxon>Metazoa</taxon>
        <taxon>Ecdysozoa</taxon>
        <taxon>Arthropoda</taxon>
        <taxon>Chelicerata</taxon>
        <taxon>Arachnida</taxon>
        <taxon>Acari</taxon>
        <taxon>Parasitiformes</taxon>
        <taxon>Ixodida</taxon>
        <taxon>Ixodoidea</taxon>
        <taxon>Ixodidae</taxon>
        <taxon>Rhipicephalinae</taxon>
        <taxon>Rhipicephalus</taxon>
        <taxon>Boophilus</taxon>
    </lineage>
</organism>
<evidence type="ECO:0000256" key="2">
    <source>
        <dbReference type="ARBA" id="ARBA00022525"/>
    </source>
</evidence>
<dbReference type="InterPro" id="IPR045797">
    <property type="entry name" value="EVA_Class_A"/>
</dbReference>
<dbReference type="AlphaFoldDB" id="A0A6G5A4N1"/>
<keyword evidence="3 6" id="KW-0732">Signal</keyword>
<dbReference type="GO" id="GO:0005576">
    <property type="term" value="C:extracellular region"/>
    <property type="evidence" value="ECO:0007669"/>
    <property type="project" value="UniProtKB-SubCell"/>
</dbReference>
<dbReference type="EMBL" id="GIKN01003651">
    <property type="protein sequence ID" value="NIE45924.1"/>
    <property type="molecule type" value="Transcribed_RNA"/>
</dbReference>
<comment type="subcellular location">
    <subcellularLocation>
        <location evidence="1 6">Secreted</location>
    </subcellularLocation>
</comment>
<dbReference type="OrthoDB" id="10490102at2759"/>
<dbReference type="GO" id="GO:0019957">
    <property type="term" value="F:C-C chemokine binding"/>
    <property type="evidence" value="ECO:0007669"/>
    <property type="project" value="InterPro"/>
</dbReference>
<dbReference type="Pfam" id="PF19429">
    <property type="entry name" value="EVA_Class_A"/>
    <property type="match status" value="1"/>
</dbReference>
<evidence type="ECO:0000256" key="3">
    <source>
        <dbReference type="ARBA" id="ARBA00022729"/>
    </source>
</evidence>
<keyword evidence="2 6" id="KW-0964">Secreted</keyword>
<reference evidence="8" key="1">
    <citation type="submission" date="2020-03" db="EMBL/GenBank/DDBJ databases">
        <title>A transcriptome and proteome of the tick Rhipicephalus microplus shaped by the genetic composition of its hosts and developmental stage.</title>
        <authorList>
            <person name="Garcia G.R."/>
            <person name="Ribeiro J.M.C."/>
            <person name="Maruyama S.R."/>
            <person name="Gardinasse L.G."/>
            <person name="Nelson K."/>
            <person name="Ferreira B.R."/>
            <person name="Andrade T.G."/>
            <person name="Santos I.K.F.M."/>
        </authorList>
    </citation>
    <scope>NUCLEOTIDE SEQUENCE</scope>
    <source>
        <strain evidence="8">NSGR</strain>
        <tissue evidence="8">Salivary glands</tissue>
    </source>
</reference>
<dbReference type="Gene3D" id="2.30.130.100">
    <property type="match status" value="1"/>
</dbReference>
<feature type="chain" id="PRO_5026259609" description="Evasin" evidence="7">
    <location>
        <begin position="21"/>
        <end position="130"/>
    </location>
</feature>
<evidence type="ECO:0000256" key="5">
    <source>
        <dbReference type="ARBA" id="ARBA00023180"/>
    </source>
</evidence>
<dbReference type="VEuPathDB" id="VectorBase:LOC119179831"/>
<evidence type="ECO:0000256" key="7">
    <source>
        <dbReference type="SAM" id="SignalP"/>
    </source>
</evidence>
<evidence type="ECO:0000256" key="1">
    <source>
        <dbReference type="ARBA" id="ARBA00004613"/>
    </source>
</evidence>
<proteinExistence type="predicted"/>